<reference evidence="2 3" key="1">
    <citation type="journal article" date="2024" name="Nat. Commun.">
        <title>Phylogenomics reveals the evolutionary origins of lichenization in chlorophyte algae.</title>
        <authorList>
            <person name="Puginier C."/>
            <person name="Libourel C."/>
            <person name="Otte J."/>
            <person name="Skaloud P."/>
            <person name="Haon M."/>
            <person name="Grisel S."/>
            <person name="Petersen M."/>
            <person name="Berrin J.G."/>
            <person name="Delaux P.M."/>
            <person name="Dal Grande F."/>
            <person name="Keller J."/>
        </authorList>
    </citation>
    <scope>NUCLEOTIDE SEQUENCE [LARGE SCALE GENOMIC DNA]</scope>
    <source>
        <strain evidence="2 3">SAG 2145</strain>
    </source>
</reference>
<accession>A0AAW1RD26</accession>
<feature type="compositionally biased region" description="Low complexity" evidence="1">
    <location>
        <begin position="415"/>
        <end position="424"/>
    </location>
</feature>
<feature type="compositionally biased region" description="Low complexity" evidence="1">
    <location>
        <begin position="260"/>
        <end position="278"/>
    </location>
</feature>
<feature type="region of interest" description="Disordered" evidence="1">
    <location>
        <begin position="316"/>
        <end position="337"/>
    </location>
</feature>
<dbReference type="EMBL" id="JALJOS010000013">
    <property type="protein sequence ID" value="KAK9831757.1"/>
    <property type="molecule type" value="Genomic_DNA"/>
</dbReference>
<keyword evidence="3" id="KW-1185">Reference proteome</keyword>
<gene>
    <name evidence="2" type="ORF">WJX74_008015</name>
</gene>
<feature type="region of interest" description="Disordered" evidence="1">
    <location>
        <begin position="162"/>
        <end position="191"/>
    </location>
</feature>
<comment type="caution">
    <text evidence="2">The sequence shown here is derived from an EMBL/GenBank/DDBJ whole genome shotgun (WGS) entry which is preliminary data.</text>
</comment>
<evidence type="ECO:0000313" key="3">
    <source>
        <dbReference type="Proteomes" id="UP001438707"/>
    </source>
</evidence>
<feature type="region of interest" description="Disordered" evidence="1">
    <location>
        <begin position="1"/>
        <end position="90"/>
    </location>
</feature>
<feature type="compositionally biased region" description="Low complexity" evidence="1">
    <location>
        <begin position="317"/>
        <end position="337"/>
    </location>
</feature>
<proteinExistence type="predicted"/>
<sequence>MPAQKPQAAPRAGTMTATSASPSAGGKPIQDSLAAQVPKQTAVAAPAAGSETCTAPAKSPSTVPKSSSAQKVPAAPSSAPPPSTHPMAGSIPAAGPLAIMDTILTAPAAGRVSTNVELQGALHSTRALCMSTKAAHAEPAPATMQKRNSASPVRHIGVSDADCKHAAAASGAKKPSLAPIPLHSPEALAPEPSIPTAAQAKDAPAPRGTVIAASCVGSLCPAVPAAATVTAAASEPVGTSSKRARAVPAGTGMPPPPARSKPLSLTSSASPSTPLSASTAAKAPASGLLPSAGLYATAVPHGTCMQPPLAEVVPCLPTSSTRPGSAASAPAAPRAAAPEPCGNMGMVPRAKASHAGTCMLPAPAGVAPSSPTAAAASNYPASVPSTQETVTATPDGTTMRPPSAMMPSDLPDVTSSAGPDPSQAADAAAACSACSRPPPAAFPEILFDPVPSASHASAEPADTAAQCAVQQMNPAGTTPLPANAATAELLNASFSMSLSHTTAPQAPHQLSIASRDVQLAILQQAGPAQAAARSVDSVLGKRESPPGIQPQPKRNRNEALGLSKPPLVIVTANEHEQQCRSLLSNTTSVPGPLHSLRAKSGAVKDIASLRPPHQFLNMLPANQGFQPVGLFSLNSWEQLTDLP</sequence>
<protein>
    <submittedName>
        <fullName evidence="2">Uncharacterized protein</fullName>
    </submittedName>
</protein>
<evidence type="ECO:0000256" key="1">
    <source>
        <dbReference type="SAM" id="MobiDB-lite"/>
    </source>
</evidence>
<feature type="region of interest" description="Disordered" evidence="1">
    <location>
        <begin position="230"/>
        <end position="278"/>
    </location>
</feature>
<evidence type="ECO:0000313" key="2">
    <source>
        <dbReference type="EMBL" id="KAK9831757.1"/>
    </source>
</evidence>
<feature type="region of interest" description="Disordered" evidence="1">
    <location>
        <begin position="369"/>
        <end position="424"/>
    </location>
</feature>
<feature type="compositionally biased region" description="Polar residues" evidence="1">
    <location>
        <begin position="386"/>
        <end position="396"/>
    </location>
</feature>
<feature type="compositionally biased region" description="Low complexity" evidence="1">
    <location>
        <begin position="369"/>
        <end position="385"/>
    </location>
</feature>
<dbReference type="AlphaFoldDB" id="A0AAW1RD26"/>
<feature type="compositionally biased region" description="Low complexity" evidence="1">
    <location>
        <begin position="64"/>
        <end position="77"/>
    </location>
</feature>
<feature type="region of interest" description="Disordered" evidence="1">
    <location>
        <begin position="532"/>
        <end position="561"/>
    </location>
</feature>
<organism evidence="2 3">
    <name type="scientific">Apatococcus lobatus</name>
    <dbReference type="NCBI Taxonomy" id="904363"/>
    <lineage>
        <taxon>Eukaryota</taxon>
        <taxon>Viridiplantae</taxon>
        <taxon>Chlorophyta</taxon>
        <taxon>core chlorophytes</taxon>
        <taxon>Trebouxiophyceae</taxon>
        <taxon>Chlorellales</taxon>
        <taxon>Chlorellaceae</taxon>
        <taxon>Apatococcus</taxon>
    </lineage>
</organism>
<name>A0AAW1RD26_9CHLO</name>
<dbReference type="Proteomes" id="UP001438707">
    <property type="component" value="Unassembled WGS sequence"/>
</dbReference>